<feature type="transmembrane region" description="Helical" evidence="2">
    <location>
        <begin position="329"/>
        <end position="354"/>
    </location>
</feature>
<evidence type="ECO:0000256" key="1">
    <source>
        <dbReference type="SAM" id="MobiDB-lite"/>
    </source>
</evidence>
<evidence type="ECO:0008006" key="5">
    <source>
        <dbReference type="Google" id="ProtNLM"/>
    </source>
</evidence>
<dbReference type="AlphaFoldDB" id="A0A835ZHQ9"/>
<feature type="region of interest" description="Disordered" evidence="1">
    <location>
        <begin position="498"/>
        <end position="526"/>
    </location>
</feature>
<keyword evidence="2" id="KW-1133">Transmembrane helix</keyword>
<feature type="transmembrane region" description="Helical" evidence="2">
    <location>
        <begin position="161"/>
        <end position="187"/>
    </location>
</feature>
<evidence type="ECO:0000256" key="2">
    <source>
        <dbReference type="SAM" id="Phobius"/>
    </source>
</evidence>
<feature type="transmembrane region" description="Helical" evidence="2">
    <location>
        <begin position="78"/>
        <end position="101"/>
    </location>
</feature>
<accession>A0A835ZHQ9</accession>
<dbReference type="Proteomes" id="UP000664859">
    <property type="component" value="Unassembled WGS sequence"/>
</dbReference>
<feature type="transmembrane region" description="Helical" evidence="2">
    <location>
        <begin position="375"/>
        <end position="393"/>
    </location>
</feature>
<keyword evidence="4" id="KW-1185">Reference proteome</keyword>
<keyword evidence="2" id="KW-0472">Membrane</keyword>
<feature type="transmembrane region" description="Helical" evidence="2">
    <location>
        <begin position="305"/>
        <end position="323"/>
    </location>
</feature>
<name>A0A835ZHQ9_9STRA</name>
<organism evidence="3 4">
    <name type="scientific">Tribonema minus</name>
    <dbReference type="NCBI Taxonomy" id="303371"/>
    <lineage>
        <taxon>Eukaryota</taxon>
        <taxon>Sar</taxon>
        <taxon>Stramenopiles</taxon>
        <taxon>Ochrophyta</taxon>
        <taxon>PX clade</taxon>
        <taxon>Xanthophyceae</taxon>
        <taxon>Tribonematales</taxon>
        <taxon>Tribonemataceae</taxon>
        <taxon>Tribonema</taxon>
    </lineage>
</organism>
<sequence>MPPEYNDTMSGSSAAAESTTAGGSGEDKQQQLDALQAQIDAEDARLREARQNLRFWRHPIKVLRLFIMQASSWAKDTFHLLVTHPAVTFVGVPLVALWLFLEHVPGAYTDEHILAGLPLVALWLFLEHVPGAYADKNDRCEKAIKFFVWWIDKCEKAINFFVWWVGLGVLSSVGLGTGMHSGVLFLFPHIMKVCLAADECESLDFDSAGNMWLSQDPALFACPDDDGAGGFGGGRPGYVSVLLKVYPACVLWGIGTAIGEIPPYAVSRAAALAGVHNEELDMVERLERQQSQELGKWDLMTKMKVWMVHFLQHHGFVGVFLMSAWPNMAFDLCGICCGHFLMPFWTFFGATLLGKAGVKVLLQAMFFTMLFTESALEHFMGVLLQAMFFTMLFTESALEHFVDVIRSVTPAQWGLGDLMHRALVSGKAQFHVKKVHAGSAAAKAKTSTPTGLAAQLKGAWQLVMFSFITFFAISCIEQFARMKAASLDAAHIEALREKAGLKRRDPPHHGVSAQQQQQQQPSNKLD</sequence>
<comment type="caution">
    <text evidence="3">The sequence shown here is derived from an EMBL/GenBank/DDBJ whole genome shotgun (WGS) entry which is preliminary data.</text>
</comment>
<feature type="compositionally biased region" description="Low complexity" evidence="1">
    <location>
        <begin position="10"/>
        <end position="21"/>
    </location>
</feature>
<reference evidence="3" key="1">
    <citation type="submission" date="2021-02" db="EMBL/GenBank/DDBJ databases">
        <title>First Annotated Genome of the Yellow-green Alga Tribonema minus.</title>
        <authorList>
            <person name="Mahan K.M."/>
        </authorList>
    </citation>
    <scope>NUCLEOTIDE SEQUENCE</scope>
    <source>
        <strain evidence="3">UTEX B ZZ1240</strain>
    </source>
</reference>
<feature type="compositionally biased region" description="Basic and acidic residues" evidence="1">
    <location>
        <begin position="498"/>
        <end position="508"/>
    </location>
</feature>
<feature type="transmembrane region" description="Helical" evidence="2">
    <location>
        <begin position="113"/>
        <end position="133"/>
    </location>
</feature>
<feature type="region of interest" description="Disordered" evidence="1">
    <location>
        <begin position="1"/>
        <end position="31"/>
    </location>
</feature>
<protein>
    <recommendedName>
        <fullName evidence="5">Vacuole membrane protein 1</fullName>
    </recommendedName>
</protein>
<proteinExistence type="predicted"/>
<dbReference type="OrthoDB" id="2016540at2759"/>
<feature type="transmembrane region" description="Helical" evidence="2">
    <location>
        <begin position="458"/>
        <end position="476"/>
    </location>
</feature>
<evidence type="ECO:0000313" key="4">
    <source>
        <dbReference type="Proteomes" id="UP000664859"/>
    </source>
</evidence>
<dbReference type="EMBL" id="JAFCMP010000027">
    <property type="protein sequence ID" value="KAG5190834.1"/>
    <property type="molecule type" value="Genomic_DNA"/>
</dbReference>
<keyword evidence="2" id="KW-0812">Transmembrane</keyword>
<gene>
    <name evidence="3" type="ORF">JKP88DRAFT_352527</name>
</gene>
<evidence type="ECO:0000313" key="3">
    <source>
        <dbReference type="EMBL" id="KAG5190834.1"/>
    </source>
</evidence>